<name>A0A0F9QVP7_9ZZZZ</name>
<dbReference type="AlphaFoldDB" id="A0A0F9QVP7"/>
<comment type="caution">
    <text evidence="1">The sequence shown here is derived from an EMBL/GenBank/DDBJ whole genome shotgun (WGS) entry which is preliminary data.</text>
</comment>
<sequence>MGQKGKERTEEYDVQIGRQFLFDKTVNAIEDFKFKRLVRQGVIVQEELNNGSR</sequence>
<dbReference type="EMBL" id="LAZR01001670">
    <property type="protein sequence ID" value="KKN41052.1"/>
    <property type="molecule type" value="Genomic_DNA"/>
</dbReference>
<accession>A0A0F9QVP7</accession>
<reference evidence="1" key="1">
    <citation type="journal article" date="2015" name="Nature">
        <title>Complex archaea that bridge the gap between prokaryotes and eukaryotes.</title>
        <authorList>
            <person name="Spang A."/>
            <person name="Saw J.H."/>
            <person name="Jorgensen S.L."/>
            <person name="Zaremba-Niedzwiedzka K."/>
            <person name="Martijn J."/>
            <person name="Lind A.E."/>
            <person name="van Eijk R."/>
            <person name="Schleper C."/>
            <person name="Guy L."/>
            <person name="Ettema T.J."/>
        </authorList>
    </citation>
    <scope>NUCLEOTIDE SEQUENCE</scope>
</reference>
<proteinExistence type="predicted"/>
<gene>
    <name evidence="1" type="ORF">LCGC14_0727020</name>
</gene>
<protein>
    <submittedName>
        <fullName evidence="1">Uncharacterized protein</fullName>
    </submittedName>
</protein>
<evidence type="ECO:0000313" key="1">
    <source>
        <dbReference type="EMBL" id="KKN41052.1"/>
    </source>
</evidence>
<organism evidence="1">
    <name type="scientific">marine sediment metagenome</name>
    <dbReference type="NCBI Taxonomy" id="412755"/>
    <lineage>
        <taxon>unclassified sequences</taxon>
        <taxon>metagenomes</taxon>
        <taxon>ecological metagenomes</taxon>
    </lineage>
</organism>